<dbReference type="AlphaFoldDB" id="A0A516PUR7"/>
<name>A0A516PUR7_9ACTN</name>
<evidence type="ECO:0000313" key="2">
    <source>
        <dbReference type="Proteomes" id="UP000319263"/>
    </source>
</evidence>
<gene>
    <name evidence="1" type="ORF">FOE78_02305</name>
</gene>
<dbReference type="KEGG" id="mik:FOE78_02305"/>
<protein>
    <submittedName>
        <fullName evidence="1">ABC transporter substrate-binding protein</fullName>
    </submittedName>
</protein>
<organism evidence="1 2">
    <name type="scientific">Microlunatus elymi</name>
    <dbReference type="NCBI Taxonomy" id="2596828"/>
    <lineage>
        <taxon>Bacteria</taxon>
        <taxon>Bacillati</taxon>
        <taxon>Actinomycetota</taxon>
        <taxon>Actinomycetes</taxon>
        <taxon>Propionibacteriales</taxon>
        <taxon>Propionibacteriaceae</taxon>
        <taxon>Microlunatus</taxon>
    </lineage>
</organism>
<dbReference type="CDD" id="cd14748">
    <property type="entry name" value="PBP2_UgpB"/>
    <property type="match status" value="1"/>
</dbReference>
<dbReference type="SUPFAM" id="SSF53850">
    <property type="entry name" value="Periplasmic binding protein-like II"/>
    <property type="match status" value="1"/>
</dbReference>
<proteinExistence type="predicted"/>
<dbReference type="EMBL" id="CP041692">
    <property type="protein sequence ID" value="QDP94902.1"/>
    <property type="molecule type" value="Genomic_DNA"/>
</dbReference>
<dbReference type="PANTHER" id="PTHR43649">
    <property type="entry name" value="ARABINOSE-BINDING PROTEIN-RELATED"/>
    <property type="match status" value="1"/>
</dbReference>
<dbReference type="OrthoDB" id="2509690at2"/>
<dbReference type="InterPro" id="IPR006311">
    <property type="entry name" value="TAT_signal"/>
</dbReference>
<dbReference type="Pfam" id="PF13416">
    <property type="entry name" value="SBP_bac_8"/>
    <property type="match status" value="1"/>
</dbReference>
<dbReference type="Gene3D" id="3.40.190.10">
    <property type="entry name" value="Periplasmic binding protein-like II"/>
    <property type="match status" value="1"/>
</dbReference>
<dbReference type="PANTHER" id="PTHR43649:SF30">
    <property type="entry name" value="ABC TRANSPORTER SUBSTRATE-BINDING PROTEIN"/>
    <property type="match status" value="1"/>
</dbReference>
<dbReference type="Proteomes" id="UP000319263">
    <property type="component" value="Chromosome"/>
</dbReference>
<evidence type="ECO:0000313" key="1">
    <source>
        <dbReference type="EMBL" id="QDP94902.1"/>
    </source>
</evidence>
<dbReference type="InterPro" id="IPR006059">
    <property type="entry name" value="SBP"/>
</dbReference>
<keyword evidence="2" id="KW-1185">Reference proteome</keyword>
<reference evidence="1 2" key="1">
    <citation type="submission" date="2019-07" db="EMBL/GenBank/DDBJ databases">
        <title>Microlunatus dokdonensis sp. nov. isolated from the rhizospheric soil of the wild plant Elymus tsukushiensis.</title>
        <authorList>
            <person name="Ghim S.-Y."/>
            <person name="Hwang Y.-J."/>
            <person name="Son J.-S."/>
            <person name="Shin J.-H."/>
        </authorList>
    </citation>
    <scope>NUCLEOTIDE SEQUENCE [LARGE SCALE GENOMIC DNA]</scope>
    <source>
        <strain evidence="1 2">KUDC0627</strain>
    </source>
</reference>
<dbReference type="PROSITE" id="PS51318">
    <property type="entry name" value="TAT"/>
    <property type="match status" value="1"/>
</dbReference>
<dbReference type="InterPro" id="IPR050490">
    <property type="entry name" value="Bact_solute-bd_prot1"/>
</dbReference>
<sequence length="465" mass="50953">MRSADDHRVPPTRTDPKGVRVNGIKLNRRRLLTGAAAATAGLALSGCVGRSLGDYSQVSGQVPPKFARRDRVVVWSAFTSHNAEILQAIVDGFNASQQDIFCEIQLFPGYDALDSKLAASLTSEQIPDIVTLSDVSWNRYFLAETLEPLSGYFDAAFTPDEFHPRFLAEGTIRDEIYWLPWARSTPLFYYNKDIFAAAGLPDRGPETFTELREWGKQLKGFTYKGAKVKMRGYTGADDWYFQGSSWAFGGGYSDGMIPKLDSEETISSLEFDRAFIHDDQMAYLASSINGDFAAGVTATICNSTGALTSLLAAAEFDVGAAFLPVQEKPGVPTGGSGLAVLRNSTSARKKTAWEVIKYLADKGAPDWSLGTGYLPVTKSAINSPKIKARNAKTPAYQVAQDQLDRARTPDIMRRYVNETIAEMQIALQKVYASDADPGDVLHEVVRVLEPAIKQTLPKYQRLVAG</sequence>
<accession>A0A516PUR7</accession>